<dbReference type="GeneID" id="116223708"/>
<evidence type="ECO:0000313" key="5">
    <source>
        <dbReference type="RefSeq" id="XP_031437127.1"/>
    </source>
</evidence>
<evidence type="ECO:0000256" key="2">
    <source>
        <dbReference type="SAM" id="Phobius"/>
    </source>
</evidence>
<dbReference type="PROSITE" id="PS50835">
    <property type="entry name" value="IG_LIKE"/>
    <property type="match status" value="1"/>
</dbReference>
<dbReference type="Proteomes" id="UP000515152">
    <property type="component" value="Chromosome 15"/>
</dbReference>
<keyword evidence="4" id="KW-1185">Reference proteome</keyword>
<keyword evidence="2" id="KW-1133">Transmembrane helix</keyword>
<reference evidence="5" key="1">
    <citation type="submission" date="2025-08" db="UniProtKB">
        <authorList>
            <consortium name="RefSeq"/>
        </authorList>
    </citation>
    <scope>IDENTIFICATION</scope>
</reference>
<sequence length="236" mass="25973">MVPEEELSEAAESWFIPHHMVSHNGENRIVFRCSFMYKGDNLNELLLPGPSLSSSVLVSASPNETEMEADSHVTLHCLLHTRDNCSRSVRDEGVSLSWVDDTGKELQNINNLQIRTIPPCSITLTEELRGPNPVHTRTCQLTAGGQVQTSVSHTIRVKGVKSTTSSPSVLESSPRMKTVSTASSNSTSGPSEIAIRLPIFFIVLILPGIIATVHLVRRRKQTCREDPPAIELQELN</sequence>
<dbReference type="AlphaFoldDB" id="A0A6P8GP19"/>
<feature type="domain" description="Ig-like" evidence="3">
    <location>
        <begin position="50"/>
        <end position="152"/>
    </location>
</feature>
<feature type="region of interest" description="Disordered" evidence="1">
    <location>
        <begin position="162"/>
        <end position="189"/>
    </location>
</feature>
<protein>
    <submittedName>
        <fullName evidence="5">Uncharacterized protein LOC116223708</fullName>
    </submittedName>
</protein>
<dbReference type="InterPro" id="IPR007110">
    <property type="entry name" value="Ig-like_dom"/>
</dbReference>
<dbReference type="RefSeq" id="XP_031437127.1">
    <property type="nucleotide sequence ID" value="XM_031581267.1"/>
</dbReference>
<organism evidence="4 5">
    <name type="scientific">Clupea harengus</name>
    <name type="common">Atlantic herring</name>
    <dbReference type="NCBI Taxonomy" id="7950"/>
    <lineage>
        <taxon>Eukaryota</taxon>
        <taxon>Metazoa</taxon>
        <taxon>Chordata</taxon>
        <taxon>Craniata</taxon>
        <taxon>Vertebrata</taxon>
        <taxon>Euteleostomi</taxon>
        <taxon>Actinopterygii</taxon>
        <taxon>Neopterygii</taxon>
        <taxon>Teleostei</taxon>
        <taxon>Clupei</taxon>
        <taxon>Clupeiformes</taxon>
        <taxon>Clupeoidei</taxon>
        <taxon>Clupeidae</taxon>
        <taxon>Clupea</taxon>
    </lineage>
</organism>
<dbReference type="OrthoDB" id="8964201at2759"/>
<proteinExistence type="predicted"/>
<keyword evidence="2" id="KW-0812">Transmembrane</keyword>
<feature type="transmembrane region" description="Helical" evidence="2">
    <location>
        <begin position="193"/>
        <end position="216"/>
    </location>
</feature>
<dbReference type="KEGG" id="char:116223708"/>
<accession>A0A6P8GP19</accession>
<gene>
    <name evidence="5" type="primary">LOC116223708</name>
</gene>
<name>A0A6P8GP19_CLUHA</name>
<evidence type="ECO:0000313" key="4">
    <source>
        <dbReference type="Proteomes" id="UP000515152"/>
    </source>
</evidence>
<evidence type="ECO:0000256" key="1">
    <source>
        <dbReference type="SAM" id="MobiDB-lite"/>
    </source>
</evidence>
<evidence type="ECO:0000259" key="3">
    <source>
        <dbReference type="PROSITE" id="PS50835"/>
    </source>
</evidence>
<dbReference type="PANTHER" id="PTHR47331:SF5">
    <property type="entry name" value="RIBONUCLEASE H"/>
    <property type="match status" value="1"/>
</dbReference>
<dbReference type="PANTHER" id="PTHR47331">
    <property type="entry name" value="PHD-TYPE DOMAIN-CONTAINING PROTEIN"/>
    <property type="match status" value="1"/>
</dbReference>
<keyword evidence="2" id="KW-0472">Membrane</keyword>